<sequence length="723" mass="82541">MKAFPYSFIKKDQLHAFHQQLSNYKLQVSGATEFVKAIEQGNLDIPYDSGTEADGENALASSLVSMRDQMKKFSAEERQRNWVSEGLAKFVDILRSKNNDITQLSNDIISQLVKYLNANQGALYILNDDDKKDVYLEMAACYAYNRQKFLTQRFELGEGIIGQVALEKRTTYLKDIPKNYIRITSGLGEGLPRNLLIVPLKIEERVFGLVEIASFNEIKTYQIEFVERLGESIASTISAAKVSSSTQKLLQESQAQAEQMRSQEEEMRQNMEELSATQEEMHRVMKEMQGKEKYMTDLINASKDSILTVDRNMKVINCNRVFRATYSGSGLDIDKGFDISNLFATQEEKTRYKNLYKRVFDGETFDVSDHYKFQGMEAYYIVTYSPIHNDQGEIIAAAVFVKDVTEITRARDAAQQQTEELKAQEEELRQNMEELSATQEEMQRVLTEVQNKEKYLLEVLNATNDSIFTMDKDYRIIGSNKVFSGALEAMGLKAGKGFEMLSLFAHDTVQQAQQKAYYDRALAGEHFEVSDRFMTNGVESYYMNHYSPIRDAEGKIYAIACYAKDVTALMMARNENTAMRQSLEVRENVFGVTTILSEADLFGNITFVNDKLCAVSKYSREELIGKPHSILRHPDMPKELFKEFWDTLKKGGVFRGIIKNKAKDGSVYWVDASIVPVKDASGNIVKYVGARYPIEDEDIATLMYNRQARKLKLPLLKENEVSR</sequence>
<dbReference type="CDD" id="cd00130">
    <property type="entry name" value="PAS"/>
    <property type="match status" value="1"/>
</dbReference>
<dbReference type="InterPro" id="IPR052155">
    <property type="entry name" value="Biofilm_reg_signaling"/>
</dbReference>
<dbReference type="InterPro" id="IPR029016">
    <property type="entry name" value="GAF-like_dom_sf"/>
</dbReference>
<gene>
    <name evidence="4" type="ORF">D4L85_28710</name>
</gene>
<dbReference type="SMART" id="SM00086">
    <property type="entry name" value="PAC"/>
    <property type="match status" value="1"/>
</dbReference>
<dbReference type="PANTHER" id="PTHR44757:SF2">
    <property type="entry name" value="BIOFILM ARCHITECTURE MAINTENANCE PROTEIN MBAA"/>
    <property type="match status" value="1"/>
</dbReference>
<dbReference type="Pfam" id="PF08447">
    <property type="entry name" value="PAS_3"/>
    <property type="match status" value="1"/>
</dbReference>
<evidence type="ECO:0000313" key="5">
    <source>
        <dbReference type="Proteomes" id="UP000266183"/>
    </source>
</evidence>
<dbReference type="Gene3D" id="3.30.450.20">
    <property type="entry name" value="PAS domain"/>
    <property type="match status" value="3"/>
</dbReference>
<organism evidence="4 5">
    <name type="scientific">Chryseolinea soli</name>
    <dbReference type="NCBI Taxonomy" id="2321403"/>
    <lineage>
        <taxon>Bacteria</taxon>
        <taxon>Pseudomonadati</taxon>
        <taxon>Bacteroidota</taxon>
        <taxon>Cytophagia</taxon>
        <taxon>Cytophagales</taxon>
        <taxon>Fulvivirgaceae</taxon>
        <taxon>Chryseolinea</taxon>
    </lineage>
</organism>
<dbReference type="Pfam" id="PF13185">
    <property type="entry name" value="GAF_2"/>
    <property type="match status" value="1"/>
</dbReference>
<reference evidence="5" key="1">
    <citation type="submission" date="2018-09" db="EMBL/GenBank/DDBJ databases">
        <title>Chryseolinea sp. KIS68-18 isolated from soil.</title>
        <authorList>
            <person name="Weon H.-Y."/>
            <person name="Kwon S.-W."/>
            <person name="Lee S.A."/>
        </authorList>
    </citation>
    <scope>NUCLEOTIDE SEQUENCE [LARGE SCALE GENOMIC DNA]</scope>
    <source>
        <strain evidence="5">KIS68-18</strain>
    </source>
</reference>
<dbReference type="InterPro" id="IPR013655">
    <property type="entry name" value="PAS_fold_3"/>
</dbReference>
<feature type="coiled-coil region" evidence="1">
    <location>
        <begin position="246"/>
        <end position="287"/>
    </location>
</feature>
<dbReference type="PANTHER" id="PTHR44757">
    <property type="entry name" value="DIGUANYLATE CYCLASE DGCP"/>
    <property type="match status" value="1"/>
</dbReference>
<accession>A0A385SWI0</accession>
<dbReference type="AlphaFoldDB" id="A0A385SWI0"/>
<dbReference type="Gene3D" id="3.30.450.40">
    <property type="match status" value="1"/>
</dbReference>
<dbReference type="PROSITE" id="PS50113">
    <property type="entry name" value="PAC"/>
    <property type="match status" value="2"/>
</dbReference>
<evidence type="ECO:0000313" key="4">
    <source>
        <dbReference type="EMBL" id="AYB34315.1"/>
    </source>
</evidence>
<dbReference type="RefSeq" id="WP_119757534.1">
    <property type="nucleotide sequence ID" value="NZ_CP032382.1"/>
</dbReference>
<dbReference type="InterPro" id="IPR035965">
    <property type="entry name" value="PAS-like_dom_sf"/>
</dbReference>
<dbReference type="SUPFAM" id="SSF55785">
    <property type="entry name" value="PYP-like sensor domain (PAS domain)"/>
    <property type="match status" value="3"/>
</dbReference>
<dbReference type="InterPro" id="IPR000700">
    <property type="entry name" value="PAS-assoc_C"/>
</dbReference>
<feature type="domain" description="PAC" evidence="3">
    <location>
        <begin position="363"/>
        <end position="416"/>
    </location>
</feature>
<feature type="domain" description="PAS" evidence="2">
    <location>
        <begin position="575"/>
        <end position="651"/>
    </location>
</feature>
<dbReference type="PROSITE" id="PS50112">
    <property type="entry name" value="PAS"/>
    <property type="match status" value="1"/>
</dbReference>
<keyword evidence="1" id="KW-0175">Coiled coil</keyword>
<evidence type="ECO:0000256" key="1">
    <source>
        <dbReference type="SAM" id="Coils"/>
    </source>
</evidence>
<dbReference type="InterPro" id="IPR000014">
    <property type="entry name" value="PAS"/>
</dbReference>
<evidence type="ECO:0000259" key="2">
    <source>
        <dbReference type="PROSITE" id="PS50112"/>
    </source>
</evidence>
<protein>
    <submittedName>
        <fullName evidence="4">PAS domain S-box protein</fullName>
    </submittedName>
</protein>
<dbReference type="NCBIfam" id="TIGR00229">
    <property type="entry name" value="sensory_box"/>
    <property type="match status" value="2"/>
</dbReference>
<dbReference type="SMART" id="SM00091">
    <property type="entry name" value="PAS"/>
    <property type="match status" value="2"/>
</dbReference>
<feature type="domain" description="PAC" evidence="3">
    <location>
        <begin position="651"/>
        <end position="706"/>
    </location>
</feature>
<keyword evidence="5" id="KW-1185">Reference proteome</keyword>
<dbReference type="SMART" id="SM00065">
    <property type="entry name" value="GAF"/>
    <property type="match status" value="1"/>
</dbReference>
<feature type="coiled-coil region" evidence="1">
    <location>
        <begin position="404"/>
        <end position="452"/>
    </location>
</feature>
<dbReference type="InterPro" id="IPR013656">
    <property type="entry name" value="PAS_4"/>
</dbReference>
<proteinExistence type="predicted"/>
<dbReference type="EMBL" id="CP032382">
    <property type="protein sequence ID" value="AYB34315.1"/>
    <property type="molecule type" value="Genomic_DNA"/>
</dbReference>
<name>A0A385SWI0_9BACT</name>
<dbReference type="Pfam" id="PF08448">
    <property type="entry name" value="PAS_4"/>
    <property type="match status" value="2"/>
</dbReference>
<dbReference type="InterPro" id="IPR001610">
    <property type="entry name" value="PAC"/>
</dbReference>
<dbReference type="OrthoDB" id="1109395at2"/>
<dbReference type="Proteomes" id="UP000266183">
    <property type="component" value="Chromosome"/>
</dbReference>
<evidence type="ECO:0000259" key="3">
    <source>
        <dbReference type="PROSITE" id="PS50113"/>
    </source>
</evidence>
<dbReference type="KEGG" id="chk:D4L85_28710"/>
<dbReference type="InterPro" id="IPR003018">
    <property type="entry name" value="GAF"/>
</dbReference>
<dbReference type="SUPFAM" id="SSF55781">
    <property type="entry name" value="GAF domain-like"/>
    <property type="match status" value="1"/>
</dbReference>